<reference evidence="1" key="1">
    <citation type="submission" date="2014-09" db="EMBL/GenBank/DDBJ databases">
        <authorList>
            <person name="Magalhaes I.L.F."/>
            <person name="Oliveira U."/>
            <person name="Santos F.R."/>
            <person name="Vidigal T.H.D.A."/>
            <person name="Brescovit A.D."/>
            <person name="Santos A.J."/>
        </authorList>
    </citation>
    <scope>NUCLEOTIDE SEQUENCE</scope>
    <source>
        <tissue evidence="1">Shoot tissue taken approximately 20 cm above the soil surface</tissue>
    </source>
</reference>
<proteinExistence type="predicted"/>
<organism evidence="1">
    <name type="scientific">Arundo donax</name>
    <name type="common">Giant reed</name>
    <name type="synonym">Donax arundinaceus</name>
    <dbReference type="NCBI Taxonomy" id="35708"/>
    <lineage>
        <taxon>Eukaryota</taxon>
        <taxon>Viridiplantae</taxon>
        <taxon>Streptophyta</taxon>
        <taxon>Embryophyta</taxon>
        <taxon>Tracheophyta</taxon>
        <taxon>Spermatophyta</taxon>
        <taxon>Magnoliopsida</taxon>
        <taxon>Liliopsida</taxon>
        <taxon>Poales</taxon>
        <taxon>Poaceae</taxon>
        <taxon>PACMAD clade</taxon>
        <taxon>Arundinoideae</taxon>
        <taxon>Arundineae</taxon>
        <taxon>Arundo</taxon>
    </lineage>
</organism>
<dbReference type="EMBL" id="GBRH01250750">
    <property type="protein sequence ID" value="JAD47145.1"/>
    <property type="molecule type" value="Transcribed_RNA"/>
</dbReference>
<name>A0A0A9SKK2_ARUDO</name>
<reference evidence="1" key="2">
    <citation type="journal article" date="2015" name="Data Brief">
        <title>Shoot transcriptome of the giant reed, Arundo donax.</title>
        <authorList>
            <person name="Barrero R.A."/>
            <person name="Guerrero F.D."/>
            <person name="Moolhuijzen P."/>
            <person name="Goolsby J.A."/>
            <person name="Tidwell J."/>
            <person name="Bellgard S.E."/>
            <person name="Bellgard M.I."/>
        </authorList>
    </citation>
    <scope>NUCLEOTIDE SEQUENCE</scope>
    <source>
        <tissue evidence="1">Shoot tissue taken approximately 20 cm above the soil surface</tissue>
    </source>
</reference>
<evidence type="ECO:0000313" key="1">
    <source>
        <dbReference type="EMBL" id="JAD47145.1"/>
    </source>
</evidence>
<accession>A0A0A9SKK2</accession>
<sequence length="30" mass="3495">MLPFPVWSTPYEEVKVLLCNRIMSSKILIS</sequence>
<protein>
    <submittedName>
        <fullName evidence="1">Uncharacterized protein</fullName>
    </submittedName>
</protein>
<dbReference type="AlphaFoldDB" id="A0A0A9SKK2"/>